<proteinExistence type="predicted"/>
<organism evidence="1 2">
    <name type="scientific">Salinibacter ruber</name>
    <dbReference type="NCBI Taxonomy" id="146919"/>
    <lineage>
        <taxon>Bacteria</taxon>
        <taxon>Pseudomonadati</taxon>
        <taxon>Rhodothermota</taxon>
        <taxon>Rhodothermia</taxon>
        <taxon>Rhodothermales</taxon>
        <taxon>Salinibacteraceae</taxon>
        <taxon>Salinibacter</taxon>
    </lineage>
</organism>
<evidence type="ECO:0000313" key="2">
    <source>
        <dbReference type="Proteomes" id="UP001155040"/>
    </source>
</evidence>
<gene>
    <name evidence="1" type="ORF">GGQ01_002384</name>
</gene>
<protein>
    <submittedName>
        <fullName evidence="1">Uncharacterized protein</fullName>
    </submittedName>
</protein>
<dbReference type="RefSeq" id="WP_183990476.1">
    <property type="nucleotide sequence ID" value="NZ_CALTSQ010000026.1"/>
</dbReference>
<name>A0A9X2UMB8_9BACT</name>
<dbReference type="EMBL" id="JANUBF010000016">
    <property type="protein sequence ID" value="MCS4037304.1"/>
    <property type="molecule type" value="Genomic_DNA"/>
</dbReference>
<dbReference type="AlphaFoldDB" id="A0A9X2UMB8"/>
<comment type="caution">
    <text evidence="1">The sequence shown here is derived from an EMBL/GenBank/DDBJ whole genome shotgun (WGS) entry which is preliminary data.</text>
</comment>
<sequence>MFDEEHFPREYECEGCSTTATVTHEDVQDVPSFLAATTVAEAVEYVMTERRRWSLQSFEGAFCPACTEETD</sequence>
<dbReference type="Proteomes" id="UP001155040">
    <property type="component" value="Unassembled WGS sequence"/>
</dbReference>
<accession>A0A9X2UMB8</accession>
<reference evidence="1" key="1">
    <citation type="submission" date="2022-08" db="EMBL/GenBank/DDBJ databases">
        <title>Genomic Encyclopedia of Type Strains, Phase V (KMG-V): Genome sequencing to study the core and pangenomes of soil and plant-associated prokaryotes.</title>
        <authorList>
            <person name="Whitman W."/>
        </authorList>
    </citation>
    <scope>NUCLEOTIDE SEQUENCE</scope>
    <source>
        <strain evidence="1">SP3012</strain>
    </source>
</reference>
<evidence type="ECO:0000313" key="1">
    <source>
        <dbReference type="EMBL" id="MCS4037304.1"/>
    </source>
</evidence>